<evidence type="ECO:0000256" key="1">
    <source>
        <dbReference type="PROSITE-ProRule" id="PRU00117"/>
    </source>
</evidence>
<evidence type="ECO:0000313" key="5">
    <source>
        <dbReference type="Proteomes" id="UP001140560"/>
    </source>
</evidence>
<dbReference type="SMART" id="SM00322">
    <property type="entry name" value="KH"/>
    <property type="match status" value="1"/>
</dbReference>
<feature type="compositionally biased region" description="Basic and acidic residues" evidence="2">
    <location>
        <begin position="326"/>
        <end position="360"/>
    </location>
</feature>
<dbReference type="FunFam" id="3.30.1370.10:FF:000051">
    <property type="entry name" value="Putative kh domain-containing protein"/>
    <property type="match status" value="1"/>
</dbReference>
<gene>
    <name evidence="4" type="primary">ACO2_2</name>
    <name evidence="4" type="ORF">N0V83_008882</name>
</gene>
<feature type="compositionally biased region" description="Gly residues" evidence="2">
    <location>
        <begin position="364"/>
        <end position="378"/>
    </location>
</feature>
<feature type="compositionally biased region" description="Polar residues" evidence="2">
    <location>
        <begin position="379"/>
        <end position="396"/>
    </location>
</feature>
<feature type="region of interest" description="Disordered" evidence="2">
    <location>
        <begin position="1"/>
        <end position="59"/>
    </location>
</feature>
<sequence length="508" mass="54994">MSDERRSRSRFDSDEPQRPARSRFDTDRRSRSPARRESGSHRARSPIARESPDSAASAAAALDKKTKAAAAAAAAAARINAQIQAKKGIQHVEVPPIRAVHTPPVVKSPASNSAAQVNGETYQQDGDYIKDIEINDLRNRYTLTKGAVQKRIKDDTGADVTTRGEYYPDKNMATAASPPLYLRVTSTSKDGLDKAVAMIEDMMKEDLPNLVDERRFRRREPENFERDEFGRRKWPEEKIYVGLEPISGFNLRAQVVGRGGEHVKYIQQETGCKVQIKGRGSGFMEPQSGSESEEPMYLHIAGPRPEGVAQAKELCDGLLEKVKNDYQEYKDRGPQQRYGDRDGHGGGRPGYGDRGDRDRTQSYGYGGGGGRGGYGGHNGQASQDTIMSPTSATPTDPNAAAVDYNSHLQWAQYYSANPEQDPYAPYGGYAQVMAQYMTGYQAYYGGQQGYQTQSPAPGAPGAAGGAAAPPPPPPSEPSYGYSAPPPPPPPPAASPPSGYSSVPPPPGL</sequence>
<dbReference type="InterPro" id="IPR056149">
    <property type="entry name" value="PRP5/DDX46/KHDC4_KH"/>
</dbReference>
<dbReference type="PANTHER" id="PTHR15744">
    <property type="entry name" value="BLOM7"/>
    <property type="match status" value="1"/>
</dbReference>
<evidence type="ECO:0000313" key="4">
    <source>
        <dbReference type="EMBL" id="KAJ4365263.1"/>
    </source>
</evidence>
<dbReference type="CDD" id="cd22385">
    <property type="entry name" value="KH-I_KHDC4_rpt1"/>
    <property type="match status" value="1"/>
</dbReference>
<feature type="region of interest" description="Disordered" evidence="2">
    <location>
        <begin position="326"/>
        <end position="400"/>
    </location>
</feature>
<dbReference type="GO" id="GO:0003723">
    <property type="term" value="F:RNA binding"/>
    <property type="evidence" value="ECO:0007669"/>
    <property type="project" value="UniProtKB-UniRule"/>
</dbReference>
<dbReference type="InterPro" id="IPR055256">
    <property type="entry name" value="KH_1_KHDC4/BBP-like"/>
</dbReference>
<dbReference type="GO" id="GO:0005634">
    <property type="term" value="C:nucleus"/>
    <property type="evidence" value="ECO:0007669"/>
    <property type="project" value="InterPro"/>
</dbReference>
<feature type="compositionally biased region" description="Basic and acidic residues" evidence="2">
    <location>
        <begin position="1"/>
        <end position="40"/>
    </location>
</feature>
<organism evidence="4 5">
    <name type="scientific">Neocucurbitaria cava</name>
    <dbReference type="NCBI Taxonomy" id="798079"/>
    <lineage>
        <taxon>Eukaryota</taxon>
        <taxon>Fungi</taxon>
        <taxon>Dikarya</taxon>
        <taxon>Ascomycota</taxon>
        <taxon>Pezizomycotina</taxon>
        <taxon>Dothideomycetes</taxon>
        <taxon>Pleosporomycetidae</taxon>
        <taxon>Pleosporales</taxon>
        <taxon>Pleosporineae</taxon>
        <taxon>Cucurbitariaceae</taxon>
        <taxon>Neocucurbitaria</taxon>
    </lineage>
</organism>
<dbReference type="FunFam" id="3.30.1370.10:FF:000037">
    <property type="entry name" value="KH domain protein"/>
    <property type="match status" value="1"/>
</dbReference>
<dbReference type="PROSITE" id="PS50084">
    <property type="entry name" value="KH_TYPE_1"/>
    <property type="match status" value="1"/>
</dbReference>
<dbReference type="Gene3D" id="3.30.1370.10">
    <property type="entry name" value="K Homology domain, type 1"/>
    <property type="match status" value="2"/>
</dbReference>
<protein>
    <submittedName>
        <fullName evidence="4">Aconitate hydratase</fullName>
    </submittedName>
</protein>
<dbReference type="SUPFAM" id="SSF54791">
    <property type="entry name" value="Eukaryotic type KH-domain (KH-domain type I)"/>
    <property type="match status" value="2"/>
</dbReference>
<accession>A0A9W8Y2V7</accession>
<keyword evidence="5" id="KW-1185">Reference proteome</keyword>
<feature type="compositionally biased region" description="Pro residues" evidence="2">
    <location>
        <begin position="483"/>
        <end position="494"/>
    </location>
</feature>
<dbReference type="InterPro" id="IPR047889">
    <property type="entry name" value="KHDC4_KH-I_second"/>
</dbReference>
<comment type="caution">
    <text evidence="4">The sequence shown here is derived from an EMBL/GenBank/DDBJ whole genome shotgun (WGS) entry which is preliminary data.</text>
</comment>
<evidence type="ECO:0000256" key="2">
    <source>
        <dbReference type="SAM" id="MobiDB-lite"/>
    </source>
</evidence>
<evidence type="ECO:0000259" key="3">
    <source>
        <dbReference type="SMART" id="SM00322"/>
    </source>
</evidence>
<dbReference type="OrthoDB" id="397265at2759"/>
<dbReference type="InterPro" id="IPR047890">
    <property type="entry name" value="KHDC4_KH-I_first"/>
</dbReference>
<dbReference type="InterPro" id="IPR004087">
    <property type="entry name" value="KH_dom"/>
</dbReference>
<dbReference type="InterPro" id="IPR036612">
    <property type="entry name" value="KH_dom_type_1_sf"/>
</dbReference>
<proteinExistence type="predicted"/>
<reference evidence="4" key="1">
    <citation type="submission" date="2022-10" db="EMBL/GenBank/DDBJ databases">
        <title>Tapping the CABI collections for fungal endophytes: first genome assemblies for Collariella, Neodidymelliopsis, Ascochyta clinopodiicola, Didymella pomorum, Didymosphaeria variabile, Neocosmospora piperis and Neocucurbitaria cava.</title>
        <authorList>
            <person name="Hill R."/>
        </authorList>
    </citation>
    <scope>NUCLEOTIDE SEQUENCE</scope>
    <source>
        <strain evidence="4">IMI 356814</strain>
    </source>
</reference>
<dbReference type="InterPro" id="IPR031121">
    <property type="entry name" value="RIK/BLOM7"/>
</dbReference>
<dbReference type="Pfam" id="PF22675">
    <property type="entry name" value="KH-I_KHDC4-BBP"/>
    <property type="match status" value="1"/>
</dbReference>
<dbReference type="EMBL" id="JAPEUY010000016">
    <property type="protein sequence ID" value="KAJ4365263.1"/>
    <property type="molecule type" value="Genomic_DNA"/>
</dbReference>
<dbReference type="Proteomes" id="UP001140560">
    <property type="component" value="Unassembled WGS sequence"/>
</dbReference>
<feature type="region of interest" description="Disordered" evidence="2">
    <location>
        <begin position="453"/>
        <end position="508"/>
    </location>
</feature>
<dbReference type="AlphaFoldDB" id="A0A9W8Y2V7"/>
<keyword evidence="1" id="KW-0694">RNA-binding</keyword>
<dbReference type="PANTHER" id="PTHR15744:SF0">
    <property type="entry name" value="KH HOMOLOGY DOMAIN-CONTAINING PROTEIN 4"/>
    <property type="match status" value="1"/>
</dbReference>
<name>A0A9W8Y2V7_9PLEO</name>
<feature type="domain" description="K Homology" evidence="3">
    <location>
        <begin position="235"/>
        <end position="320"/>
    </location>
</feature>
<dbReference type="Pfam" id="PF23469">
    <property type="entry name" value="KH_12"/>
    <property type="match status" value="1"/>
</dbReference>
<dbReference type="CDD" id="cd22386">
    <property type="entry name" value="KH-I_KHDC4_rpt2"/>
    <property type="match status" value="1"/>
</dbReference>